<evidence type="ECO:0000256" key="1">
    <source>
        <dbReference type="SAM" id="SignalP"/>
    </source>
</evidence>
<accession>A0A1I3FHT5</accession>
<gene>
    <name evidence="2" type="ORF">SAMN05216258_104280</name>
</gene>
<dbReference type="AlphaFoldDB" id="A0A1I3FHT5"/>
<sequence>MTRPTPARLLLAAPLLALVACAAPEAPPAPDGGPPAWADFRAEGAPVEWDDVQILSATTRDSIGGPEVVLDVRFATACDASTYAVFWNGAAARSLPPQTVFVLRRDGQGADCAAPGTARVAFPIEEPAEALGPFIGRVTADGETGVEFRWPPEA</sequence>
<dbReference type="STRING" id="1114924.SAMN05216258_104280"/>
<keyword evidence="1" id="KW-0732">Signal</keyword>
<organism evidence="2 3">
    <name type="scientific">Albimonas pacifica</name>
    <dbReference type="NCBI Taxonomy" id="1114924"/>
    <lineage>
        <taxon>Bacteria</taxon>
        <taxon>Pseudomonadati</taxon>
        <taxon>Pseudomonadota</taxon>
        <taxon>Alphaproteobacteria</taxon>
        <taxon>Rhodobacterales</taxon>
        <taxon>Paracoccaceae</taxon>
        <taxon>Albimonas</taxon>
    </lineage>
</organism>
<proteinExistence type="predicted"/>
<name>A0A1I3FHT5_9RHOB</name>
<reference evidence="2 3" key="1">
    <citation type="submission" date="2016-10" db="EMBL/GenBank/DDBJ databases">
        <authorList>
            <person name="de Groot N.N."/>
        </authorList>
    </citation>
    <scope>NUCLEOTIDE SEQUENCE [LARGE SCALE GENOMIC DNA]</scope>
    <source>
        <strain evidence="2 3">CGMCC 1.11030</strain>
    </source>
</reference>
<dbReference type="RefSeq" id="WP_092859570.1">
    <property type="nucleotide sequence ID" value="NZ_FOQH01000004.1"/>
</dbReference>
<protein>
    <submittedName>
        <fullName evidence="2">Uncharacterized protein</fullName>
    </submittedName>
</protein>
<keyword evidence="3" id="KW-1185">Reference proteome</keyword>
<evidence type="ECO:0000313" key="2">
    <source>
        <dbReference type="EMBL" id="SFI10461.1"/>
    </source>
</evidence>
<dbReference type="EMBL" id="FOQH01000004">
    <property type="protein sequence ID" value="SFI10461.1"/>
    <property type="molecule type" value="Genomic_DNA"/>
</dbReference>
<feature type="signal peptide" evidence="1">
    <location>
        <begin position="1"/>
        <end position="22"/>
    </location>
</feature>
<dbReference type="Proteomes" id="UP000199377">
    <property type="component" value="Unassembled WGS sequence"/>
</dbReference>
<evidence type="ECO:0000313" key="3">
    <source>
        <dbReference type="Proteomes" id="UP000199377"/>
    </source>
</evidence>
<dbReference type="PROSITE" id="PS51257">
    <property type="entry name" value="PROKAR_LIPOPROTEIN"/>
    <property type="match status" value="1"/>
</dbReference>
<feature type="chain" id="PRO_5011515506" evidence="1">
    <location>
        <begin position="23"/>
        <end position="154"/>
    </location>
</feature>